<dbReference type="Pfam" id="PF00578">
    <property type="entry name" value="AhpC-TSA"/>
    <property type="match status" value="1"/>
</dbReference>
<dbReference type="InterPro" id="IPR000866">
    <property type="entry name" value="AhpC/TSA"/>
</dbReference>
<dbReference type="PANTHER" id="PTHR43503:SF4">
    <property type="entry name" value="PEROXIREDOXIN-6"/>
    <property type="match status" value="1"/>
</dbReference>
<dbReference type="GO" id="GO:0045454">
    <property type="term" value="P:cell redox homeostasis"/>
    <property type="evidence" value="ECO:0007669"/>
    <property type="project" value="TreeGrafter"/>
</dbReference>
<evidence type="ECO:0000256" key="7">
    <source>
        <dbReference type="PIRSR" id="PIRSR000239-1"/>
    </source>
</evidence>
<dbReference type="Gene3D" id="3.30.1020.10">
    <property type="entry name" value="Antioxidant, Horf6, Chain A, domain2"/>
    <property type="match status" value="1"/>
</dbReference>
<dbReference type="AlphaFoldDB" id="A0A1I4AXW6"/>
<sequence length="219" mass="24641">MALRINDQAPNFQAATTQGKIDFHEWIGDGWAVLFSHPKDFTPVCTTELGYMASIQSEFDKRNTKIIGLSIDPLNDHEKWLKDVEDVGGSSIQYPVIADTDLHIAKLYNMFPADETGSAEGRTALTNATVRSVFVIGPDKNIKLMMTYPMTTGRNFNEILRVIDSMQLTARHKVATPVNWQRGEDVIIVPAVSNEEAEKTYPDGWETVKPYLRKVKQPK</sequence>
<organism evidence="9 10">
    <name type="scientific">Nitrosomonas aestuarii</name>
    <dbReference type="NCBI Taxonomy" id="52441"/>
    <lineage>
        <taxon>Bacteria</taxon>
        <taxon>Pseudomonadati</taxon>
        <taxon>Pseudomonadota</taxon>
        <taxon>Betaproteobacteria</taxon>
        <taxon>Nitrosomonadales</taxon>
        <taxon>Nitrosomonadaceae</taxon>
        <taxon>Nitrosomonas</taxon>
    </lineage>
</organism>
<keyword evidence="2" id="KW-0575">Peroxidase</keyword>
<evidence type="ECO:0000313" key="9">
    <source>
        <dbReference type="EMBL" id="SFK60711.1"/>
    </source>
</evidence>
<keyword evidence="4" id="KW-0560">Oxidoreductase</keyword>
<dbReference type="InterPro" id="IPR013766">
    <property type="entry name" value="Thioredoxin_domain"/>
</dbReference>
<dbReference type="OrthoDB" id="9812811at2"/>
<evidence type="ECO:0000256" key="6">
    <source>
        <dbReference type="ARBA" id="ARBA00025719"/>
    </source>
</evidence>
<dbReference type="Pfam" id="PF10417">
    <property type="entry name" value="1-cysPrx_C"/>
    <property type="match status" value="1"/>
</dbReference>
<name>A0A1I4AXW6_9PROT</name>
<evidence type="ECO:0000256" key="5">
    <source>
        <dbReference type="ARBA" id="ARBA00023284"/>
    </source>
</evidence>
<dbReference type="PIRSF" id="PIRSF000239">
    <property type="entry name" value="AHPC"/>
    <property type="match status" value="1"/>
</dbReference>
<dbReference type="Gene3D" id="3.40.30.10">
    <property type="entry name" value="Glutaredoxin"/>
    <property type="match status" value="1"/>
</dbReference>
<evidence type="ECO:0000256" key="3">
    <source>
        <dbReference type="ARBA" id="ARBA00022862"/>
    </source>
</evidence>
<feature type="active site" description="Cysteine sulfenic acid (-SOH) intermediate; for peroxidase activity" evidence="7">
    <location>
        <position position="45"/>
    </location>
</feature>
<evidence type="ECO:0000256" key="2">
    <source>
        <dbReference type="ARBA" id="ARBA00022559"/>
    </source>
</evidence>
<dbReference type="PANTHER" id="PTHR43503">
    <property type="entry name" value="MCG48959-RELATED"/>
    <property type="match status" value="1"/>
</dbReference>
<dbReference type="FunFam" id="3.30.1020.10:FF:000001">
    <property type="entry name" value="1-Cys peroxiredoxin"/>
    <property type="match status" value="1"/>
</dbReference>
<evidence type="ECO:0000256" key="4">
    <source>
        <dbReference type="ARBA" id="ARBA00023002"/>
    </source>
</evidence>
<feature type="domain" description="Thioredoxin" evidence="8">
    <location>
        <begin position="3"/>
        <end position="168"/>
    </location>
</feature>
<keyword evidence="5" id="KW-0676">Redox-active center</keyword>
<dbReference type="InterPro" id="IPR036249">
    <property type="entry name" value="Thioredoxin-like_sf"/>
</dbReference>
<dbReference type="Proteomes" id="UP000199533">
    <property type="component" value="Unassembled WGS sequence"/>
</dbReference>
<dbReference type="GO" id="GO:0051920">
    <property type="term" value="F:peroxiredoxin activity"/>
    <property type="evidence" value="ECO:0007669"/>
    <property type="project" value="InterPro"/>
</dbReference>
<comment type="similarity">
    <text evidence="6">Belongs to the peroxiredoxin family. Prx6 subfamily.</text>
</comment>
<dbReference type="InterPro" id="IPR024706">
    <property type="entry name" value="Peroxiredoxin_AhpC-typ"/>
</dbReference>
<comment type="similarity">
    <text evidence="1">Belongs to the peroxiredoxin family. AhpC/Prx1 subfamily.</text>
</comment>
<dbReference type="InterPro" id="IPR045020">
    <property type="entry name" value="PRX_1cys"/>
</dbReference>
<evidence type="ECO:0000313" key="10">
    <source>
        <dbReference type="Proteomes" id="UP000199533"/>
    </source>
</evidence>
<evidence type="ECO:0000259" key="8">
    <source>
        <dbReference type="PROSITE" id="PS51352"/>
    </source>
</evidence>
<dbReference type="InterPro" id="IPR019479">
    <property type="entry name" value="Peroxiredoxin_C"/>
</dbReference>
<dbReference type="GO" id="GO:0005829">
    <property type="term" value="C:cytosol"/>
    <property type="evidence" value="ECO:0007669"/>
    <property type="project" value="TreeGrafter"/>
</dbReference>
<gene>
    <name evidence="9" type="ORF">SAMN05216302_101065</name>
</gene>
<proteinExistence type="inferred from homology"/>
<keyword evidence="3" id="KW-0049">Antioxidant</keyword>
<keyword evidence="10" id="KW-1185">Reference proteome</keyword>
<accession>A0A1I4AXW6</accession>
<evidence type="ECO:0000256" key="1">
    <source>
        <dbReference type="ARBA" id="ARBA00009796"/>
    </source>
</evidence>
<dbReference type="FunFam" id="3.40.30.10:FF:000011">
    <property type="entry name" value="Peroxiredoxin PRX1"/>
    <property type="match status" value="1"/>
</dbReference>
<dbReference type="RefSeq" id="WP_090698942.1">
    <property type="nucleotide sequence ID" value="NZ_FOSP01000010.1"/>
</dbReference>
<dbReference type="PROSITE" id="PS51352">
    <property type="entry name" value="THIOREDOXIN_2"/>
    <property type="match status" value="1"/>
</dbReference>
<dbReference type="SUPFAM" id="SSF52833">
    <property type="entry name" value="Thioredoxin-like"/>
    <property type="match status" value="1"/>
</dbReference>
<protein>
    <submittedName>
        <fullName evidence="9">Alkyl hydroperoxide reductase subunit AhpC (Peroxiredoxin)</fullName>
    </submittedName>
</protein>
<dbReference type="EMBL" id="FOSP01000010">
    <property type="protein sequence ID" value="SFK60711.1"/>
    <property type="molecule type" value="Genomic_DNA"/>
</dbReference>
<dbReference type="CDD" id="cd03016">
    <property type="entry name" value="PRX_1cys"/>
    <property type="match status" value="1"/>
</dbReference>
<dbReference type="STRING" id="52441.SAMN05216302_101065"/>
<reference evidence="10" key="1">
    <citation type="submission" date="2016-10" db="EMBL/GenBank/DDBJ databases">
        <authorList>
            <person name="Varghese N."/>
            <person name="Submissions S."/>
        </authorList>
    </citation>
    <scope>NUCLEOTIDE SEQUENCE [LARGE SCALE GENOMIC DNA]</scope>
    <source>
        <strain evidence="10">Nm69</strain>
    </source>
</reference>